<evidence type="ECO:0000313" key="2">
    <source>
        <dbReference type="EMBL" id="CEK52945.1"/>
    </source>
</evidence>
<dbReference type="AlphaFoldDB" id="A0A0B6YBY5"/>
<dbReference type="EMBL" id="HACG01006080">
    <property type="protein sequence ID" value="CEK52945.1"/>
    <property type="molecule type" value="Transcribed_RNA"/>
</dbReference>
<name>A0A0B6YBY5_9EUPU</name>
<evidence type="ECO:0000256" key="1">
    <source>
        <dbReference type="SAM" id="MobiDB-lite"/>
    </source>
</evidence>
<proteinExistence type="predicted"/>
<sequence>MDEENVTAPSQVTRNGNEWSIDGGAKPHPLSHALGLVYRWMETTPHPPI</sequence>
<organism evidence="2">
    <name type="scientific">Arion vulgaris</name>
    <dbReference type="NCBI Taxonomy" id="1028688"/>
    <lineage>
        <taxon>Eukaryota</taxon>
        <taxon>Metazoa</taxon>
        <taxon>Spiralia</taxon>
        <taxon>Lophotrochozoa</taxon>
        <taxon>Mollusca</taxon>
        <taxon>Gastropoda</taxon>
        <taxon>Heterobranchia</taxon>
        <taxon>Euthyneura</taxon>
        <taxon>Panpulmonata</taxon>
        <taxon>Eupulmonata</taxon>
        <taxon>Stylommatophora</taxon>
        <taxon>Helicina</taxon>
        <taxon>Arionoidea</taxon>
        <taxon>Arionidae</taxon>
        <taxon>Arion</taxon>
    </lineage>
</organism>
<feature type="compositionally biased region" description="Polar residues" evidence="1">
    <location>
        <begin position="7"/>
        <end position="18"/>
    </location>
</feature>
<feature type="region of interest" description="Disordered" evidence="1">
    <location>
        <begin position="1"/>
        <end position="26"/>
    </location>
</feature>
<accession>A0A0B6YBY5</accession>
<reference evidence="2" key="1">
    <citation type="submission" date="2014-12" db="EMBL/GenBank/DDBJ databases">
        <title>Insight into the proteome of Arion vulgaris.</title>
        <authorList>
            <person name="Aradska J."/>
            <person name="Bulat T."/>
            <person name="Smidak R."/>
            <person name="Sarate P."/>
            <person name="Gangsoo J."/>
            <person name="Sialana F."/>
            <person name="Bilban M."/>
            <person name="Lubec G."/>
        </authorList>
    </citation>
    <scope>NUCLEOTIDE SEQUENCE</scope>
    <source>
        <tissue evidence="2">Skin</tissue>
    </source>
</reference>
<gene>
    <name evidence="2" type="primary">ORF18553</name>
</gene>
<protein>
    <submittedName>
        <fullName evidence="2">Uncharacterized protein</fullName>
    </submittedName>
</protein>